<evidence type="ECO:0008006" key="4">
    <source>
        <dbReference type="Google" id="ProtNLM"/>
    </source>
</evidence>
<dbReference type="GO" id="GO:0030246">
    <property type="term" value="F:carbohydrate binding"/>
    <property type="evidence" value="ECO:0007669"/>
    <property type="project" value="InterPro"/>
</dbReference>
<accession>D5MG45</accession>
<feature type="signal peptide" evidence="1">
    <location>
        <begin position="1"/>
        <end position="26"/>
    </location>
</feature>
<keyword evidence="1" id="KW-0732">Signal</keyword>
<dbReference type="EMBL" id="FP565575">
    <property type="protein sequence ID" value="CBE68726.1"/>
    <property type="molecule type" value="Genomic_DNA"/>
</dbReference>
<dbReference type="SUPFAM" id="SSF49503">
    <property type="entry name" value="Cupredoxins"/>
    <property type="match status" value="1"/>
</dbReference>
<organism evidence="2 3">
    <name type="scientific">Methylomirabilis oxygeniifera</name>
    <dbReference type="NCBI Taxonomy" id="671143"/>
    <lineage>
        <taxon>Bacteria</taxon>
        <taxon>Candidatus Methylomirabilota</taxon>
        <taxon>Candidatus Methylomirabilia</taxon>
        <taxon>Candidatus Methylomirabilales</taxon>
        <taxon>Candidatus Methylomirabilaceae</taxon>
        <taxon>Candidatus Methylomirabilis</taxon>
    </lineage>
</organism>
<dbReference type="STRING" id="671143.DAMO_1668"/>
<dbReference type="Gene3D" id="2.60.40.1120">
    <property type="entry name" value="Carboxypeptidase-like, regulatory domain"/>
    <property type="match status" value="1"/>
</dbReference>
<evidence type="ECO:0000313" key="2">
    <source>
        <dbReference type="EMBL" id="CBE68726.1"/>
    </source>
</evidence>
<protein>
    <recommendedName>
        <fullName evidence="4">Rhamnogalacturonan lyase domain-containing protein</fullName>
    </recommendedName>
</protein>
<dbReference type="InterPro" id="IPR008972">
    <property type="entry name" value="Cupredoxin"/>
</dbReference>
<dbReference type="KEGG" id="mox:DAMO_1668"/>
<dbReference type="Proteomes" id="UP000006898">
    <property type="component" value="Chromosome"/>
</dbReference>
<dbReference type="Pfam" id="PF13620">
    <property type="entry name" value="CarboxypepD_reg"/>
    <property type="match status" value="1"/>
</dbReference>
<feature type="chain" id="PRO_5003074550" description="Rhamnogalacturonan lyase domain-containing protein" evidence="1">
    <location>
        <begin position="27"/>
        <end position="241"/>
    </location>
</feature>
<dbReference type="HOGENOM" id="CLU_077411_1_0_0"/>
<reference evidence="2 3" key="1">
    <citation type="journal article" date="2010" name="Nature">
        <title>Nitrite-driven anaerobic methane oxidation by oxygenic bacteria.</title>
        <authorList>
            <person name="Ettwig K.F."/>
            <person name="Butler M.K."/>
            <person name="Le Paslier D."/>
            <person name="Pelletier E."/>
            <person name="Mangenot S."/>
            <person name="Kuypers M.M.M."/>
            <person name="Schreiber F."/>
            <person name="Dutilh B.E."/>
            <person name="Zedelius J."/>
            <person name="de Beer D."/>
            <person name="Gloerich J."/>
            <person name="Wessels H.J.C.T."/>
            <person name="van Allen T."/>
            <person name="Luesken F."/>
            <person name="Wu M."/>
            <person name="van de Pas-Schoonen K.T."/>
            <person name="Op den Camp H.J.M."/>
            <person name="Janssen-Megens E.M."/>
            <person name="Francoijs K-J."/>
            <person name="Stunnenberg H."/>
            <person name="Weissenbach J."/>
            <person name="Jetten M.S.M."/>
            <person name="Strous M."/>
        </authorList>
    </citation>
    <scope>NUCLEOTIDE SEQUENCE [LARGE SCALE GENOMIC DNA]</scope>
</reference>
<evidence type="ECO:0000256" key="1">
    <source>
        <dbReference type="SAM" id="SignalP"/>
    </source>
</evidence>
<evidence type="ECO:0000313" key="3">
    <source>
        <dbReference type="Proteomes" id="UP000006898"/>
    </source>
</evidence>
<dbReference type="InterPro" id="IPR013784">
    <property type="entry name" value="Carb-bd-like_fold"/>
</dbReference>
<dbReference type="AlphaFoldDB" id="D5MG45"/>
<proteinExistence type="predicted"/>
<sequence length="241" mass="26355">MYRIRGMLAATVVASLFIGTAAQVSAYEGGEIKDGGTITGTIKFAGTAPARKELQVTKDKEVCGKKQHLSYDLIVGPNKGIENAVVSLLDMKTGKKWTITKATLDQNGCVYEPHVVVMPAAGELEILNNDGILHNIHTYSKANSSINKAQPKFKKVLTEKFAKPEIVKVTCDAHSWMLGWVVVSDHPYVAVTNDKGEFTLSDVPPGSYKLEVWQETLGKKVQDVVVKAKQETKLNVELTKQ</sequence>
<dbReference type="eggNOG" id="COG3794">
    <property type="taxonomic scope" value="Bacteria"/>
</dbReference>
<dbReference type="SUPFAM" id="SSF49452">
    <property type="entry name" value="Starch-binding domain-like"/>
    <property type="match status" value="1"/>
</dbReference>
<gene>
    <name evidence="2" type="ORF">DAMO_1668</name>
</gene>
<name>D5MG45_METO1</name>
<dbReference type="PATRIC" id="fig|671143.5.peg.1473"/>